<dbReference type="PANTHER" id="PTHR21600">
    <property type="entry name" value="MITOCHONDRIAL RNA PSEUDOURIDINE SYNTHASE"/>
    <property type="match status" value="1"/>
</dbReference>
<dbReference type="Pfam" id="PF00849">
    <property type="entry name" value="PseudoU_synth_2"/>
    <property type="match status" value="1"/>
</dbReference>
<dbReference type="AlphaFoldDB" id="A0A813LFX3"/>
<dbReference type="InterPro" id="IPR050188">
    <property type="entry name" value="RluA_PseudoU_synthase"/>
</dbReference>
<dbReference type="GO" id="GO:0009982">
    <property type="term" value="F:pseudouridine synthase activity"/>
    <property type="evidence" value="ECO:0007669"/>
    <property type="project" value="InterPro"/>
</dbReference>
<dbReference type="CDD" id="cd02869">
    <property type="entry name" value="PseudoU_synth_RluA_like"/>
    <property type="match status" value="1"/>
</dbReference>
<comment type="caution">
    <text evidence="3">The sequence shown here is derived from an EMBL/GenBank/DDBJ whole genome shotgun (WGS) entry which is preliminary data.</text>
</comment>
<reference evidence="3" key="1">
    <citation type="submission" date="2021-02" db="EMBL/GenBank/DDBJ databases">
        <authorList>
            <person name="Dougan E. K."/>
            <person name="Rhodes N."/>
            <person name="Thang M."/>
            <person name="Chan C."/>
        </authorList>
    </citation>
    <scope>NUCLEOTIDE SEQUENCE</scope>
</reference>
<dbReference type="Proteomes" id="UP000626109">
    <property type="component" value="Unassembled WGS sequence"/>
</dbReference>
<dbReference type="GO" id="GO:0000455">
    <property type="term" value="P:enzyme-directed rRNA pseudouridine synthesis"/>
    <property type="evidence" value="ECO:0007669"/>
    <property type="project" value="TreeGrafter"/>
</dbReference>
<gene>
    <name evidence="3" type="ORF">PGLA2088_LOCUS45305</name>
</gene>
<proteinExistence type="inferred from homology"/>
<dbReference type="EMBL" id="CAJNNW010035647">
    <property type="protein sequence ID" value="CAE8729047.1"/>
    <property type="molecule type" value="Genomic_DNA"/>
</dbReference>
<name>A0A813LFX3_POLGL</name>
<comment type="similarity">
    <text evidence="1">Belongs to the pseudouridine synthase RluA family.</text>
</comment>
<sequence length="181" mass="19812">GTSGPLLCAKTYHGFHQLQLQFAACRVTKKYICLCDGWIDKDLRLIDKPLLVTGSCGTRRSIVAPHGQKAITNVYEVAHLRCPQGGDLSLVCVSLGTGRMHQIRAHLSAAGYPLVGDPLYGGWARPWCQRLFLHSHTLEVNIGDGPLTSRCSLPQDLKDALAALSGQDDMSQAILKTWLYD</sequence>
<evidence type="ECO:0000259" key="2">
    <source>
        <dbReference type="Pfam" id="PF00849"/>
    </source>
</evidence>
<feature type="domain" description="Pseudouridine synthase RsuA/RluA-like" evidence="2">
    <location>
        <begin position="2"/>
        <end position="109"/>
    </location>
</feature>
<dbReference type="InterPro" id="IPR020103">
    <property type="entry name" value="PsdUridine_synth_cat_dom_sf"/>
</dbReference>
<evidence type="ECO:0000313" key="3">
    <source>
        <dbReference type="EMBL" id="CAE8729047.1"/>
    </source>
</evidence>
<dbReference type="InterPro" id="IPR006145">
    <property type="entry name" value="PsdUridine_synth_RsuA/RluA"/>
</dbReference>
<dbReference type="SUPFAM" id="SSF55120">
    <property type="entry name" value="Pseudouridine synthase"/>
    <property type="match status" value="1"/>
</dbReference>
<dbReference type="GO" id="GO:0003723">
    <property type="term" value="F:RNA binding"/>
    <property type="evidence" value="ECO:0007669"/>
    <property type="project" value="InterPro"/>
</dbReference>
<protein>
    <recommendedName>
        <fullName evidence="2">Pseudouridine synthase RsuA/RluA-like domain-containing protein</fullName>
    </recommendedName>
</protein>
<evidence type="ECO:0000256" key="1">
    <source>
        <dbReference type="ARBA" id="ARBA00010876"/>
    </source>
</evidence>
<accession>A0A813LFX3</accession>
<evidence type="ECO:0000313" key="4">
    <source>
        <dbReference type="Proteomes" id="UP000626109"/>
    </source>
</evidence>
<feature type="non-terminal residue" evidence="3">
    <location>
        <position position="181"/>
    </location>
</feature>
<dbReference type="PANTHER" id="PTHR21600:SF87">
    <property type="entry name" value="RNA PSEUDOURIDYLATE SYNTHASE DOMAIN-CONTAINING PROTEIN 1"/>
    <property type="match status" value="1"/>
</dbReference>
<organism evidence="3 4">
    <name type="scientific">Polarella glacialis</name>
    <name type="common">Dinoflagellate</name>
    <dbReference type="NCBI Taxonomy" id="89957"/>
    <lineage>
        <taxon>Eukaryota</taxon>
        <taxon>Sar</taxon>
        <taxon>Alveolata</taxon>
        <taxon>Dinophyceae</taxon>
        <taxon>Suessiales</taxon>
        <taxon>Suessiaceae</taxon>
        <taxon>Polarella</taxon>
    </lineage>
</organism>
<dbReference type="Gene3D" id="3.30.2350.10">
    <property type="entry name" value="Pseudouridine synthase"/>
    <property type="match status" value="1"/>
</dbReference>